<dbReference type="InterPro" id="IPR045502">
    <property type="entry name" value="DUF6489"/>
</dbReference>
<keyword evidence="2" id="KW-1185">Reference proteome</keyword>
<evidence type="ECO:0000313" key="2">
    <source>
        <dbReference type="Proteomes" id="UP000001989"/>
    </source>
</evidence>
<dbReference type="OrthoDB" id="5740990at2"/>
<sequence>MTRRARMKITVDVDCTPEEARRFMGLPDLSSVHDAYVEKMKKTIEEGVTPDTLDTMMRNWMPMGEAGMNMWRTMFDQIGRAAGTPGK</sequence>
<dbReference type="AlphaFoldDB" id="A0A9J9LD48"/>
<evidence type="ECO:0000313" key="1">
    <source>
        <dbReference type="EMBL" id="ABQ69197.1"/>
    </source>
</evidence>
<accession>A0A9J9LD48</accession>
<organism evidence="1 2">
    <name type="scientific">Rhizorhabdus wittichii (strain DSM 6014 / CCUG 31198 / JCM 15750 / NBRC 105917 / EY 4224 / RW1)</name>
    <name type="common">Sphingomonas wittichii</name>
    <dbReference type="NCBI Taxonomy" id="392499"/>
    <lineage>
        <taxon>Bacteria</taxon>
        <taxon>Pseudomonadati</taxon>
        <taxon>Pseudomonadota</taxon>
        <taxon>Alphaproteobacteria</taxon>
        <taxon>Sphingomonadales</taxon>
        <taxon>Sphingomonadaceae</taxon>
        <taxon>Rhizorhabdus</taxon>
    </lineage>
</organism>
<dbReference type="KEGG" id="swi:Swit_2844"/>
<protein>
    <submittedName>
        <fullName evidence="1">Uncharacterized protein</fullName>
    </submittedName>
</protein>
<dbReference type="Pfam" id="PF20099">
    <property type="entry name" value="DUF6489"/>
    <property type="match status" value="1"/>
</dbReference>
<dbReference type="EMBL" id="CP000699">
    <property type="protein sequence ID" value="ABQ69197.1"/>
    <property type="molecule type" value="Genomic_DNA"/>
</dbReference>
<reference evidence="1 2" key="1">
    <citation type="journal article" date="2010" name="J. Bacteriol.">
        <title>Genome sequence of the dioxin-mineralizing bacterium Sphingomonas wittichii RW1.</title>
        <authorList>
            <person name="Miller T.R."/>
            <person name="Delcher A.L."/>
            <person name="Salzberg S.L."/>
            <person name="Saunders E."/>
            <person name="Detter J.C."/>
            <person name="Halden R.U."/>
        </authorList>
    </citation>
    <scope>NUCLEOTIDE SEQUENCE [LARGE SCALE GENOMIC DNA]</scope>
    <source>
        <strain evidence="2">DSM 6014 / CCUG 31198 / JCM 15750 / NBRC 105917 / EY 4224 / RW1</strain>
    </source>
</reference>
<dbReference type="Proteomes" id="UP000001989">
    <property type="component" value="Chromosome"/>
</dbReference>
<name>A0A9J9LD48_RHIWR</name>
<gene>
    <name evidence="1" type="ordered locus">Swit_2844</name>
</gene>
<proteinExistence type="predicted"/>